<evidence type="ECO:0000256" key="1">
    <source>
        <dbReference type="SAM" id="Coils"/>
    </source>
</evidence>
<keyword evidence="1" id="KW-0175">Coiled coil</keyword>
<sequence>MKRGYVWEHVPLMPAMLAGVAEDQGEGSSIPVKPHHTPIDQIPSTSQPSIPSTIEPPHSSPPRSIDRQNTEVPQPQGPTITFVADEATTTSVGVETEGAATTTSGLDVGVDSGNIHESPLRSHEAPLPEGNTSGSAEDSLQLKELMAIVPKMKVKSLEVALKRMSKRVILSDSEDEETENQGRKIQDIDDDPLVSLVRESMKEKEADFASHTKASASGEAQEEDISPTILEEAQILSQVVSQSVSTYKRRTRSANKGKYISIGVDFFSAAKEILNSAKVEVNTKVNPGSAGVNTGNTPVSTPSVVQTVNVIVPSPVKSQREGKALMTLEDDEEDARQVHLDALLAKRIQEEQELSKQQLKRKADVQEAA</sequence>
<evidence type="ECO:0000256" key="2">
    <source>
        <dbReference type="SAM" id="MobiDB-lite"/>
    </source>
</evidence>
<accession>A0ABQ5EKK9</accession>
<feature type="compositionally biased region" description="Low complexity" evidence="2">
    <location>
        <begin position="39"/>
        <end position="57"/>
    </location>
</feature>
<reference evidence="3" key="1">
    <citation type="journal article" date="2022" name="Int. J. Mol. Sci.">
        <title>Draft Genome of Tanacetum Coccineum: Genomic Comparison of Closely Related Tanacetum-Family Plants.</title>
        <authorList>
            <person name="Yamashiro T."/>
            <person name="Shiraishi A."/>
            <person name="Nakayama K."/>
            <person name="Satake H."/>
        </authorList>
    </citation>
    <scope>NUCLEOTIDE SEQUENCE</scope>
</reference>
<evidence type="ECO:0000313" key="3">
    <source>
        <dbReference type="EMBL" id="GJT51374.1"/>
    </source>
</evidence>
<evidence type="ECO:0000313" key="4">
    <source>
        <dbReference type="Proteomes" id="UP001151760"/>
    </source>
</evidence>
<protein>
    <submittedName>
        <fullName evidence="3">Uncharacterized protein</fullName>
    </submittedName>
</protein>
<feature type="region of interest" description="Disordered" evidence="2">
    <location>
        <begin position="94"/>
        <end position="136"/>
    </location>
</feature>
<proteinExistence type="predicted"/>
<feature type="compositionally biased region" description="Polar residues" evidence="2">
    <location>
        <begin position="94"/>
        <end position="105"/>
    </location>
</feature>
<reference evidence="3" key="2">
    <citation type="submission" date="2022-01" db="EMBL/GenBank/DDBJ databases">
        <authorList>
            <person name="Yamashiro T."/>
            <person name="Shiraishi A."/>
            <person name="Satake H."/>
            <person name="Nakayama K."/>
        </authorList>
    </citation>
    <scope>NUCLEOTIDE SEQUENCE</scope>
</reference>
<keyword evidence="4" id="KW-1185">Reference proteome</keyword>
<name>A0ABQ5EKK9_9ASTR</name>
<dbReference type="EMBL" id="BQNB010016401">
    <property type="protein sequence ID" value="GJT51374.1"/>
    <property type="molecule type" value="Genomic_DNA"/>
</dbReference>
<gene>
    <name evidence="3" type="ORF">Tco_0977531</name>
</gene>
<feature type="region of interest" description="Disordered" evidence="2">
    <location>
        <begin position="202"/>
        <end position="222"/>
    </location>
</feature>
<feature type="coiled-coil region" evidence="1">
    <location>
        <begin position="340"/>
        <end position="369"/>
    </location>
</feature>
<dbReference type="Proteomes" id="UP001151760">
    <property type="component" value="Unassembled WGS sequence"/>
</dbReference>
<comment type="caution">
    <text evidence="3">The sequence shown here is derived from an EMBL/GenBank/DDBJ whole genome shotgun (WGS) entry which is preliminary data.</text>
</comment>
<feature type="region of interest" description="Disordered" evidence="2">
    <location>
        <begin position="22"/>
        <end position="78"/>
    </location>
</feature>
<organism evidence="3 4">
    <name type="scientific">Tanacetum coccineum</name>
    <dbReference type="NCBI Taxonomy" id="301880"/>
    <lineage>
        <taxon>Eukaryota</taxon>
        <taxon>Viridiplantae</taxon>
        <taxon>Streptophyta</taxon>
        <taxon>Embryophyta</taxon>
        <taxon>Tracheophyta</taxon>
        <taxon>Spermatophyta</taxon>
        <taxon>Magnoliopsida</taxon>
        <taxon>eudicotyledons</taxon>
        <taxon>Gunneridae</taxon>
        <taxon>Pentapetalae</taxon>
        <taxon>asterids</taxon>
        <taxon>campanulids</taxon>
        <taxon>Asterales</taxon>
        <taxon>Asteraceae</taxon>
        <taxon>Asteroideae</taxon>
        <taxon>Anthemideae</taxon>
        <taxon>Anthemidinae</taxon>
        <taxon>Tanacetum</taxon>
    </lineage>
</organism>